<dbReference type="CDD" id="cd02440">
    <property type="entry name" value="AdoMet_MTases"/>
    <property type="match status" value="1"/>
</dbReference>
<dbReference type="InterPro" id="IPR051052">
    <property type="entry name" value="Diverse_substrate_MTase"/>
</dbReference>
<gene>
    <name evidence="5" type="ORF">SAMN05192533_101182</name>
</gene>
<dbReference type="GO" id="GO:0008757">
    <property type="term" value="F:S-adenosylmethionine-dependent methyltransferase activity"/>
    <property type="evidence" value="ECO:0007669"/>
    <property type="project" value="InterPro"/>
</dbReference>
<keyword evidence="6" id="KW-1185">Reference proteome</keyword>
<dbReference type="OrthoDB" id="43862at2"/>
<evidence type="ECO:0000256" key="2">
    <source>
        <dbReference type="ARBA" id="ARBA00022603"/>
    </source>
</evidence>
<sequence>MNEKKRVIQQFGKHAANYVTSKTHAKGEDLQKVIEIVATQESSGELLDIATGGGHVANALAPYFKQVVALDLTPEMLEKAKGFIESNGIRNAAFVQGDAENLPFPDESVGTVTCRIAAHHFGNPDSFLNEVNRVLKDKGLFIFVDNVAPEIQAFDEFYNQVEKKRDPSHVRAYKKSEWISKFERTGFYVEELVTFKKKFIFDTWCQMMDVSEEEKHELNTMMGSAPRELIDYFSIVVHNNQVQSFQGQSVLMAVRKR</sequence>
<evidence type="ECO:0000259" key="4">
    <source>
        <dbReference type="Pfam" id="PF08241"/>
    </source>
</evidence>
<dbReference type="PANTHER" id="PTHR44942">
    <property type="entry name" value="METHYLTRANSF_11 DOMAIN-CONTAINING PROTEIN"/>
    <property type="match status" value="1"/>
</dbReference>
<accession>A0A1H7VY17</accession>
<keyword evidence="3 5" id="KW-0808">Transferase</keyword>
<reference evidence="6" key="1">
    <citation type="submission" date="2016-10" db="EMBL/GenBank/DDBJ databases">
        <authorList>
            <person name="Varghese N."/>
            <person name="Submissions S."/>
        </authorList>
    </citation>
    <scope>NUCLEOTIDE SEQUENCE [LARGE SCALE GENOMIC DNA]</scope>
    <source>
        <strain evidence="6">B48,IBRC-M 10115,DSM 25386,CECT 8001</strain>
    </source>
</reference>
<feature type="domain" description="Methyltransferase type 11" evidence="4">
    <location>
        <begin position="47"/>
        <end position="143"/>
    </location>
</feature>
<evidence type="ECO:0000256" key="1">
    <source>
        <dbReference type="ARBA" id="ARBA00008361"/>
    </source>
</evidence>
<proteinExistence type="inferred from homology"/>
<evidence type="ECO:0000313" key="6">
    <source>
        <dbReference type="Proteomes" id="UP000198553"/>
    </source>
</evidence>
<dbReference type="PANTHER" id="PTHR44942:SF4">
    <property type="entry name" value="METHYLTRANSFERASE TYPE 11 DOMAIN-CONTAINING PROTEIN"/>
    <property type="match status" value="1"/>
</dbReference>
<dbReference type="InterPro" id="IPR013216">
    <property type="entry name" value="Methyltransf_11"/>
</dbReference>
<protein>
    <submittedName>
        <fullName evidence="5">Methyltransferase domain-containing protein</fullName>
    </submittedName>
</protein>
<evidence type="ECO:0000313" key="5">
    <source>
        <dbReference type="EMBL" id="SEM14232.1"/>
    </source>
</evidence>
<dbReference type="Pfam" id="PF08241">
    <property type="entry name" value="Methyltransf_11"/>
    <property type="match status" value="1"/>
</dbReference>
<dbReference type="GO" id="GO:0032259">
    <property type="term" value="P:methylation"/>
    <property type="evidence" value="ECO:0007669"/>
    <property type="project" value="UniProtKB-KW"/>
</dbReference>
<comment type="similarity">
    <text evidence="1">Belongs to the methyltransferase superfamily.</text>
</comment>
<dbReference type="Gene3D" id="3.40.50.150">
    <property type="entry name" value="Vaccinia Virus protein VP39"/>
    <property type="match status" value="1"/>
</dbReference>
<evidence type="ECO:0000256" key="3">
    <source>
        <dbReference type="ARBA" id="ARBA00022679"/>
    </source>
</evidence>
<organism evidence="5 6">
    <name type="scientific">Mesobacillus persicus</name>
    <dbReference type="NCBI Taxonomy" id="930146"/>
    <lineage>
        <taxon>Bacteria</taxon>
        <taxon>Bacillati</taxon>
        <taxon>Bacillota</taxon>
        <taxon>Bacilli</taxon>
        <taxon>Bacillales</taxon>
        <taxon>Bacillaceae</taxon>
        <taxon>Mesobacillus</taxon>
    </lineage>
</organism>
<name>A0A1H7VY17_9BACI</name>
<dbReference type="AlphaFoldDB" id="A0A1H7VY17"/>
<dbReference type="STRING" id="930146.SAMN05192533_101182"/>
<dbReference type="Proteomes" id="UP000198553">
    <property type="component" value="Unassembled WGS sequence"/>
</dbReference>
<dbReference type="RefSeq" id="WP_090740272.1">
    <property type="nucleotide sequence ID" value="NZ_FOBW01000001.1"/>
</dbReference>
<keyword evidence="2 5" id="KW-0489">Methyltransferase</keyword>
<dbReference type="EMBL" id="FOBW01000001">
    <property type="protein sequence ID" value="SEM14232.1"/>
    <property type="molecule type" value="Genomic_DNA"/>
</dbReference>
<dbReference type="SUPFAM" id="SSF53335">
    <property type="entry name" value="S-adenosyl-L-methionine-dependent methyltransferases"/>
    <property type="match status" value="1"/>
</dbReference>
<dbReference type="InterPro" id="IPR029063">
    <property type="entry name" value="SAM-dependent_MTases_sf"/>
</dbReference>